<evidence type="ECO:0000313" key="3">
    <source>
        <dbReference type="Proteomes" id="UP000050867"/>
    </source>
</evidence>
<dbReference type="EMBL" id="LLZU01000005">
    <property type="protein sequence ID" value="KRV50722.1"/>
    <property type="molecule type" value="Genomic_DNA"/>
</dbReference>
<proteinExistence type="predicted"/>
<dbReference type="InterPro" id="IPR000182">
    <property type="entry name" value="GNAT_dom"/>
</dbReference>
<reference evidence="2 3" key="1">
    <citation type="submission" date="2015-10" db="EMBL/GenBank/DDBJ databases">
        <title>Draft genome sequence of pyrrolomycin-producing Streptomyces vitaminophilus.</title>
        <authorList>
            <person name="Graham D.E."/>
            <person name="Mahan K.M."/>
            <person name="Klingeman D.M."/>
            <person name="Hettich R.L."/>
            <person name="Parry R.J."/>
        </authorList>
    </citation>
    <scope>NUCLEOTIDE SEQUENCE [LARGE SCALE GENOMIC DNA]</scope>
    <source>
        <strain evidence="2 3">ATCC 31673</strain>
    </source>
</reference>
<protein>
    <recommendedName>
        <fullName evidence="1">N-acetyltransferase domain-containing protein</fullName>
    </recommendedName>
</protein>
<dbReference type="InterPro" id="IPR016181">
    <property type="entry name" value="Acyl_CoA_acyltransferase"/>
</dbReference>
<dbReference type="PROSITE" id="PS51186">
    <property type="entry name" value="GNAT"/>
    <property type="match status" value="1"/>
</dbReference>
<sequence>MRSDVVLQRLDEDLLQELLEAAVADADPREVMPPVAGPSGWTSERRVAFLRFHQSRSLSAEPVESTYAIVVGKTVVGAARLCPMEDPVRRAVEVGVWIGRSHRGSGVGRAVLHQLLDLACAEGFDSVFASTKVDNAAAQRLLTGVGGELVREGDAVVARVKMADLRGLGG</sequence>
<evidence type="ECO:0000313" key="2">
    <source>
        <dbReference type="EMBL" id="KRV50722.1"/>
    </source>
</evidence>
<dbReference type="Proteomes" id="UP000050867">
    <property type="component" value="Unassembled WGS sequence"/>
</dbReference>
<accession>A0A0T6LXX9</accession>
<dbReference type="AlphaFoldDB" id="A0A0T6LXX9"/>
<dbReference type="STRING" id="76728.AQ490_14440"/>
<dbReference type="GO" id="GO:0016747">
    <property type="term" value="F:acyltransferase activity, transferring groups other than amino-acyl groups"/>
    <property type="evidence" value="ECO:0007669"/>
    <property type="project" value="InterPro"/>
</dbReference>
<evidence type="ECO:0000259" key="1">
    <source>
        <dbReference type="PROSITE" id="PS51186"/>
    </source>
</evidence>
<gene>
    <name evidence="2" type="ORF">AQ490_14440</name>
</gene>
<dbReference type="Pfam" id="PF00583">
    <property type="entry name" value="Acetyltransf_1"/>
    <property type="match status" value="1"/>
</dbReference>
<keyword evidence="3" id="KW-1185">Reference proteome</keyword>
<feature type="domain" description="N-acetyltransferase" evidence="1">
    <location>
        <begin position="5"/>
        <end position="163"/>
    </location>
</feature>
<name>A0A0T6LXX9_WENVI</name>
<comment type="caution">
    <text evidence="2">The sequence shown here is derived from an EMBL/GenBank/DDBJ whole genome shotgun (WGS) entry which is preliminary data.</text>
</comment>
<dbReference type="Gene3D" id="3.40.630.30">
    <property type="match status" value="1"/>
</dbReference>
<organism evidence="2 3">
    <name type="scientific">Wenjunlia vitaminophila</name>
    <name type="common">Streptomyces vitaminophilus</name>
    <dbReference type="NCBI Taxonomy" id="76728"/>
    <lineage>
        <taxon>Bacteria</taxon>
        <taxon>Bacillati</taxon>
        <taxon>Actinomycetota</taxon>
        <taxon>Actinomycetes</taxon>
        <taxon>Kitasatosporales</taxon>
        <taxon>Streptomycetaceae</taxon>
        <taxon>Wenjunlia</taxon>
    </lineage>
</organism>
<dbReference type="SUPFAM" id="SSF55729">
    <property type="entry name" value="Acyl-CoA N-acyltransferases (Nat)"/>
    <property type="match status" value="1"/>
</dbReference>
<dbReference type="CDD" id="cd04301">
    <property type="entry name" value="NAT_SF"/>
    <property type="match status" value="1"/>
</dbReference>